<name>A0A9P8UAL9_9PEZI</name>
<keyword evidence="3" id="KW-1185">Reference proteome</keyword>
<accession>A0A9P8UAL9</accession>
<organism evidence="2 3">
    <name type="scientific">Truncatella angustata</name>
    <dbReference type="NCBI Taxonomy" id="152316"/>
    <lineage>
        <taxon>Eukaryota</taxon>
        <taxon>Fungi</taxon>
        <taxon>Dikarya</taxon>
        <taxon>Ascomycota</taxon>
        <taxon>Pezizomycotina</taxon>
        <taxon>Sordariomycetes</taxon>
        <taxon>Xylariomycetidae</taxon>
        <taxon>Amphisphaeriales</taxon>
        <taxon>Sporocadaceae</taxon>
        <taxon>Truncatella</taxon>
    </lineage>
</organism>
<keyword evidence="1" id="KW-0732">Signal</keyword>
<evidence type="ECO:0000313" key="2">
    <source>
        <dbReference type="EMBL" id="KAH6638633.1"/>
    </source>
</evidence>
<dbReference type="EMBL" id="JAGPXC010000015">
    <property type="protein sequence ID" value="KAH6638633.1"/>
    <property type="molecule type" value="Genomic_DNA"/>
</dbReference>
<comment type="caution">
    <text evidence="2">The sequence shown here is derived from an EMBL/GenBank/DDBJ whole genome shotgun (WGS) entry which is preliminary data.</text>
</comment>
<feature type="chain" id="PRO_5040352778" evidence="1">
    <location>
        <begin position="17"/>
        <end position="460"/>
    </location>
</feature>
<dbReference type="OrthoDB" id="271448at2759"/>
<dbReference type="PANTHER" id="PTHR36578">
    <property type="entry name" value="CHROMOSOME 15, WHOLE GENOME SHOTGUN SEQUENCE"/>
    <property type="match status" value="1"/>
</dbReference>
<dbReference type="GeneID" id="70123978"/>
<gene>
    <name evidence="2" type="ORF">BKA67DRAFT_145494</name>
</gene>
<evidence type="ECO:0000313" key="3">
    <source>
        <dbReference type="Proteomes" id="UP000758603"/>
    </source>
</evidence>
<feature type="signal peptide" evidence="1">
    <location>
        <begin position="1"/>
        <end position="16"/>
    </location>
</feature>
<dbReference type="PANTHER" id="PTHR36578:SF1">
    <property type="entry name" value="APPLE DOMAIN-CONTAINING PROTEIN"/>
    <property type="match status" value="1"/>
</dbReference>
<dbReference type="AlphaFoldDB" id="A0A9P8UAL9"/>
<evidence type="ECO:0000256" key="1">
    <source>
        <dbReference type="SAM" id="SignalP"/>
    </source>
</evidence>
<sequence>MVRSLLLLGAASLVAASPAPALLNFDIVNAAPAPSVTGPDPAAVQETGIYNAASASASAVAAVTGVATASAVTAEKRSIDSANLDKRTFCFFGFGWCGSSYSSSSSSKSSTSTAKAVSTTAYATTTATAVVTTAPATTSLATSYNVAPSSCTPVSWTNTFAFTSDTACPTPYEVGTYCGFINPEDPCAAQPDGYGPKTTPDTSDAFLVNDVYHKLAKSAAAPSGYASTFTDLNAAVNANSYMGLYTLQSYDVATCAAKCDSTSLCTAFNIYVERDPQFNPDQCSCTGNDVPSITNFKCTLWGSGVQPGAAVNTGETRSGFSVVITGSNGYEKTNNTTPVTPPGWTKPQKCSGIHDHPRTCLGEKMFKGVFDVNVCATYATAQNAINKKAGLLSTILSLFGYNPNKCNFFNAFMLTQDGVAQGTYCKLFAQQYDSKVAVSVPGWSSSHFYGVESSWSFCSS</sequence>
<dbReference type="RefSeq" id="XP_045950905.1">
    <property type="nucleotide sequence ID" value="XM_046095085.1"/>
</dbReference>
<protein>
    <submittedName>
        <fullName evidence="2">Uncharacterized protein</fullName>
    </submittedName>
</protein>
<proteinExistence type="predicted"/>
<dbReference type="Proteomes" id="UP000758603">
    <property type="component" value="Unassembled WGS sequence"/>
</dbReference>
<reference evidence="2" key="1">
    <citation type="journal article" date="2021" name="Nat. Commun.">
        <title>Genetic determinants of endophytism in the Arabidopsis root mycobiome.</title>
        <authorList>
            <person name="Mesny F."/>
            <person name="Miyauchi S."/>
            <person name="Thiergart T."/>
            <person name="Pickel B."/>
            <person name="Atanasova L."/>
            <person name="Karlsson M."/>
            <person name="Huettel B."/>
            <person name="Barry K.W."/>
            <person name="Haridas S."/>
            <person name="Chen C."/>
            <person name="Bauer D."/>
            <person name="Andreopoulos W."/>
            <person name="Pangilinan J."/>
            <person name="LaButti K."/>
            <person name="Riley R."/>
            <person name="Lipzen A."/>
            <person name="Clum A."/>
            <person name="Drula E."/>
            <person name="Henrissat B."/>
            <person name="Kohler A."/>
            <person name="Grigoriev I.V."/>
            <person name="Martin F.M."/>
            <person name="Hacquard S."/>
        </authorList>
    </citation>
    <scope>NUCLEOTIDE SEQUENCE</scope>
    <source>
        <strain evidence="2">MPI-SDFR-AT-0073</strain>
    </source>
</reference>